<dbReference type="RefSeq" id="WP_106318780.1">
    <property type="nucleotide sequence ID" value="NZ_BOMO01000033.1"/>
</dbReference>
<dbReference type="Proteomes" id="UP000239415">
    <property type="component" value="Unassembled WGS sequence"/>
</dbReference>
<dbReference type="GO" id="GO:0003677">
    <property type="term" value="F:DNA binding"/>
    <property type="evidence" value="ECO:0007669"/>
    <property type="project" value="InterPro"/>
</dbReference>
<sequence>MPTEDADLSELGETLRELRRRQARRSGERQLSYRELAERTGWSHGILGEYFSGRVLPPTDRFDLLVRLLGASPAEQGALATLRDRAEESRRGNRRPRELPAIGSVLVGRDAEMSALDAMPADRGPVVISGMAGVGKTTLALHWAHRIAGRFPDGQLHLDLRGFHSEGAMPPGEALNTLLSSLGVGAARIPQDADARAGLYRTLLRDRRVLVVLDNAADAEQVRPLLPPAGCLAVVTSRGQLTGLVVNDGARPLSVDLLGVEDARRLLAERLGAARVERETGAVDRIVEACGRLPLALAVVAARGALNPGFSLADIAGELTASGTATATAALADVRTAFSWSYRLLHAEAQRLFRLAGQYPGPDLTAPIAAALGGLDVMRAARILDELARARLVVEHRPGRFACHDLLRAYAQEISRTIDPEADRRAATERLLDHLVHAAGAATLVLDPLRKPIGLPAGDPPATVTRPADEAAAMAWFRAEQRVLLTALDLAVRTGLDRRAWQLAWGIVVALERDGAWQDWIAAQAVAVRAAERLGDLGAQAFSRRSLAVGHVRLGRTAEAKAHGQAGYELFLRAGDPAGAAVCRHAMAFACETEGRWADAIAHAEQALELFRQADDPIGQARALNSAGLYRAELGDLGAALADCEQALRLQLAMNDPGGVGSTLDSLGTVQHRLGDHRAAIGRYREALAVFAQAGDRISQADTLGRLGETLLATGDIEAVRDAWRQALALLEEVGHPGVAAARARLAGLDAQG</sequence>
<evidence type="ECO:0000313" key="3">
    <source>
        <dbReference type="Proteomes" id="UP000239415"/>
    </source>
</evidence>
<dbReference type="PANTHER" id="PTHR47691">
    <property type="entry name" value="REGULATOR-RELATED"/>
    <property type="match status" value="1"/>
</dbReference>
<dbReference type="InterPro" id="IPR011990">
    <property type="entry name" value="TPR-like_helical_dom_sf"/>
</dbReference>
<name>A0A2T0KFG9_9ACTN</name>
<dbReference type="GO" id="GO:0043531">
    <property type="term" value="F:ADP binding"/>
    <property type="evidence" value="ECO:0007669"/>
    <property type="project" value="InterPro"/>
</dbReference>
<dbReference type="PRINTS" id="PR00364">
    <property type="entry name" value="DISEASERSIST"/>
</dbReference>
<dbReference type="InterPro" id="IPR002182">
    <property type="entry name" value="NB-ARC"/>
</dbReference>
<dbReference type="SMART" id="SM00028">
    <property type="entry name" value="TPR"/>
    <property type="match status" value="4"/>
</dbReference>
<dbReference type="InterPro" id="IPR010982">
    <property type="entry name" value="Lambda_DNA-bd_dom_sf"/>
</dbReference>
<dbReference type="InterPro" id="IPR027417">
    <property type="entry name" value="P-loop_NTPase"/>
</dbReference>
<dbReference type="CDD" id="cd00093">
    <property type="entry name" value="HTH_XRE"/>
    <property type="match status" value="1"/>
</dbReference>
<comment type="caution">
    <text evidence="2">The sequence shown here is derived from an EMBL/GenBank/DDBJ whole genome shotgun (WGS) entry which is preliminary data.</text>
</comment>
<protein>
    <submittedName>
        <fullName evidence="2">Helix-turn-helix protein</fullName>
    </submittedName>
</protein>
<dbReference type="OrthoDB" id="7628974at2"/>
<dbReference type="PROSITE" id="PS50943">
    <property type="entry name" value="HTH_CROC1"/>
    <property type="match status" value="1"/>
</dbReference>
<evidence type="ECO:0000259" key="1">
    <source>
        <dbReference type="PROSITE" id="PS50943"/>
    </source>
</evidence>
<reference evidence="2 3" key="1">
    <citation type="submission" date="2018-03" db="EMBL/GenBank/DDBJ databases">
        <title>Genomic Encyclopedia of Archaeal and Bacterial Type Strains, Phase II (KMG-II): from individual species to whole genera.</title>
        <authorList>
            <person name="Goeker M."/>
        </authorList>
    </citation>
    <scope>NUCLEOTIDE SEQUENCE [LARGE SCALE GENOMIC DNA]</scope>
    <source>
        <strain evidence="2 3">DSM 43146</strain>
    </source>
</reference>
<keyword evidence="3" id="KW-1185">Reference proteome</keyword>
<dbReference type="InterPro" id="IPR019734">
    <property type="entry name" value="TPR_rpt"/>
</dbReference>
<dbReference type="InterPro" id="IPR001387">
    <property type="entry name" value="Cro/C1-type_HTH"/>
</dbReference>
<dbReference type="SMART" id="SM00530">
    <property type="entry name" value="HTH_XRE"/>
    <property type="match status" value="1"/>
</dbReference>
<feature type="domain" description="HTH cro/C1-type" evidence="1">
    <location>
        <begin position="28"/>
        <end position="76"/>
    </location>
</feature>
<dbReference type="Gene3D" id="1.25.40.10">
    <property type="entry name" value="Tetratricopeptide repeat domain"/>
    <property type="match status" value="1"/>
</dbReference>
<dbReference type="Pfam" id="PF13560">
    <property type="entry name" value="HTH_31"/>
    <property type="match status" value="1"/>
</dbReference>
<dbReference type="Pfam" id="PF13424">
    <property type="entry name" value="TPR_12"/>
    <property type="match status" value="1"/>
</dbReference>
<dbReference type="EMBL" id="PVMZ01000005">
    <property type="protein sequence ID" value="PRX22126.1"/>
    <property type="molecule type" value="Genomic_DNA"/>
</dbReference>
<dbReference type="PANTHER" id="PTHR47691:SF3">
    <property type="entry name" value="HTH-TYPE TRANSCRIPTIONAL REGULATOR RV0890C-RELATED"/>
    <property type="match status" value="1"/>
</dbReference>
<dbReference type="SUPFAM" id="SSF52540">
    <property type="entry name" value="P-loop containing nucleoside triphosphate hydrolases"/>
    <property type="match status" value="1"/>
</dbReference>
<dbReference type="SUPFAM" id="SSF47413">
    <property type="entry name" value="lambda repressor-like DNA-binding domains"/>
    <property type="match status" value="1"/>
</dbReference>
<proteinExistence type="predicted"/>
<dbReference type="SUPFAM" id="SSF48452">
    <property type="entry name" value="TPR-like"/>
    <property type="match status" value="1"/>
</dbReference>
<accession>A0A2T0KFG9</accession>
<dbReference type="AlphaFoldDB" id="A0A2T0KFG9"/>
<dbReference type="Pfam" id="PF00931">
    <property type="entry name" value="NB-ARC"/>
    <property type="match status" value="1"/>
</dbReference>
<dbReference type="Gene3D" id="3.40.50.300">
    <property type="entry name" value="P-loop containing nucleotide triphosphate hydrolases"/>
    <property type="match status" value="1"/>
</dbReference>
<organism evidence="2 3">
    <name type="scientific">Actinoplanes italicus</name>
    <dbReference type="NCBI Taxonomy" id="113567"/>
    <lineage>
        <taxon>Bacteria</taxon>
        <taxon>Bacillati</taxon>
        <taxon>Actinomycetota</taxon>
        <taxon>Actinomycetes</taxon>
        <taxon>Micromonosporales</taxon>
        <taxon>Micromonosporaceae</taxon>
        <taxon>Actinoplanes</taxon>
    </lineage>
</organism>
<dbReference type="Gene3D" id="1.10.260.40">
    <property type="entry name" value="lambda repressor-like DNA-binding domains"/>
    <property type="match status" value="1"/>
</dbReference>
<gene>
    <name evidence="2" type="ORF">CLV67_105303</name>
</gene>
<evidence type="ECO:0000313" key="2">
    <source>
        <dbReference type="EMBL" id="PRX22126.1"/>
    </source>
</evidence>